<name>A0ABW7FU33_9BURK</name>
<dbReference type="RefSeq" id="WP_394459541.1">
    <property type="nucleotide sequence ID" value="NZ_JBIGHZ010000002.1"/>
</dbReference>
<organism evidence="2 3">
    <name type="scientific">Roseateles rivi</name>
    <dbReference type="NCBI Taxonomy" id="3299028"/>
    <lineage>
        <taxon>Bacteria</taxon>
        <taxon>Pseudomonadati</taxon>
        <taxon>Pseudomonadota</taxon>
        <taxon>Betaproteobacteria</taxon>
        <taxon>Burkholderiales</taxon>
        <taxon>Sphaerotilaceae</taxon>
        <taxon>Roseateles</taxon>
    </lineage>
</organism>
<evidence type="ECO:0000313" key="2">
    <source>
        <dbReference type="EMBL" id="MFG6447830.1"/>
    </source>
</evidence>
<feature type="transmembrane region" description="Helical" evidence="1">
    <location>
        <begin position="20"/>
        <end position="41"/>
    </location>
</feature>
<dbReference type="EMBL" id="JBIGHZ010000002">
    <property type="protein sequence ID" value="MFG6447830.1"/>
    <property type="molecule type" value="Genomic_DNA"/>
</dbReference>
<keyword evidence="1" id="KW-1133">Transmembrane helix</keyword>
<keyword evidence="1" id="KW-0812">Transmembrane</keyword>
<sequence>MKQSRTRLRRPTRGVMLLDVLTALVVFSIGVVGLMALHVTMTRAIAGSHYRMTAALLADDLIGIMWANVPKLGNMDTAEDCEKKPLCKHWKEKVQVLLPNGRSDIDLRSKAGHVVISIYWTVPGEGKQTYSTAAYVKR</sequence>
<reference evidence="2 3" key="1">
    <citation type="submission" date="2024-08" db="EMBL/GenBank/DDBJ databases">
        <authorList>
            <person name="Lu H."/>
        </authorList>
    </citation>
    <scope>NUCLEOTIDE SEQUENCE [LARGE SCALE GENOMIC DNA]</scope>
    <source>
        <strain evidence="2 3">BYS180W</strain>
    </source>
</reference>
<accession>A0ABW7FU33</accession>
<gene>
    <name evidence="2" type="ORF">ACG0Z6_06165</name>
</gene>
<keyword evidence="3" id="KW-1185">Reference proteome</keyword>
<protein>
    <recommendedName>
        <fullName evidence="4">Type IV pilus modification protein PilV</fullName>
    </recommendedName>
</protein>
<evidence type="ECO:0008006" key="4">
    <source>
        <dbReference type="Google" id="ProtNLM"/>
    </source>
</evidence>
<keyword evidence="1" id="KW-0472">Membrane</keyword>
<proteinExistence type="predicted"/>
<comment type="caution">
    <text evidence="2">The sequence shown here is derived from an EMBL/GenBank/DDBJ whole genome shotgun (WGS) entry which is preliminary data.</text>
</comment>
<evidence type="ECO:0000313" key="3">
    <source>
        <dbReference type="Proteomes" id="UP001606099"/>
    </source>
</evidence>
<evidence type="ECO:0000256" key="1">
    <source>
        <dbReference type="SAM" id="Phobius"/>
    </source>
</evidence>
<dbReference type="Proteomes" id="UP001606099">
    <property type="component" value="Unassembled WGS sequence"/>
</dbReference>